<gene>
    <name evidence="1" type="ORF">GCM10022278_01080</name>
</gene>
<name>A0ABP7NFH1_9GAMM</name>
<evidence type="ECO:0000313" key="2">
    <source>
        <dbReference type="Proteomes" id="UP001501337"/>
    </source>
</evidence>
<dbReference type="SUPFAM" id="SSF52540">
    <property type="entry name" value="P-loop containing nucleoside triphosphate hydrolases"/>
    <property type="match status" value="1"/>
</dbReference>
<organism evidence="1 2">
    <name type="scientific">Allohahella marinimesophila</name>
    <dbReference type="NCBI Taxonomy" id="1054972"/>
    <lineage>
        <taxon>Bacteria</taxon>
        <taxon>Pseudomonadati</taxon>
        <taxon>Pseudomonadota</taxon>
        <taxon>Gammaproteobacteria</taxon>
        <taxon>Oceanospirillales</taxon>
        <taxon>Hahellaceae</taxon>
        <taxon>Allohahella</taxon>
    </lineage>
</organism>
<dbReference type="RefSeq" id="WP_344802204.1">
    <property type="nucleotide sequence ID" value="NZ_BAABBO010000001.1"/>
</dbReference>
<sequence length="327" mass="37088">METRKQPQSPRTLHLHIGIPKTASTWLQSKVFPSLDHLRYLDCPRNSLFERPEDQDSDRLMASVFKRSSHIWAGFGDTIFQHLVGDRDAWLADGRSLLISEEGIGRQGSRPALIAAHIREMHNSAAAWGFDQINVVCLYRRQDYWLASHYAQMSDRNPNPGQADFERLVHDVTSPRVSRYGFGMLLDYSELHNQLVEVVGPEGLLMLPYELLQDSPDLLLHSMLETLETPAEKMRDIISGTLGTTANVRSQDGVWRLRRHRVRRLAGVPLCSWPLKPRAKTIELTPEIARQVREAYAVGNRELADSTAVDLGKYGYFDFAEPPAYGG</sequence>
<evidence type="ECO:0000313" key="1">
    <source>
        <dbReference type="EMBL" id="GAA3945685.1"/>
    </source>
</evidence>
<evidence type="ECO:0008006" key="3">
    <source>
        <dbReference type="Google" id="ProtNLM"/>
    </source>
</evidence>
<dbReference type="EMBL" id="BAABBO010000001">
    <property type="protein sequence ID" value="GAA3945685.1"/>
    <property type="molecule type" value="Genomic_DNA"/>
</dbReference>
<comment type="caution">
    <text evidence="1">The sequence shown here is derived from an EMBL/GenBank/DDBJ whole genome shotgun (WGS) entry which is preliminary data.</text>
</comment>
<proteinExistence type="predicted"/>
<protein>
    <recommendedName>
        <fullName evidence="3">Sulfotransferase family protein</fullName>
    </recommendedName>
</protein>
<accession>A0ABP7NFH1</accession>
<keyword evidence="2" id="KW-1185">Reference proteome</keyword>
<dbReference type="Proteomes" id="UP001501337">
    <property type="component" value="Unassembled WGS sequence"/>
</dbReference>
<dbReference type="Gene3D" id="3.40.50.300">
    <property type="entry name" value="P-loop containing nucleotide triphosphate hydrolases"/>
    <property type="match status" value="1"/>
</dbReference>
<dbReference type="InterPro" id="IPR027417">
    <property type="entry name" value="P-loop_NTPase"/>
</dbReference>
<reference evidence="2" key="1">
    <citation type="journal article" date="2019" name="Int. J. Syst. Evol. Microbiol.">
        <title>The Global Catalogue of Microorganisms (GCM) 10K type strain sequencing project: providing services to taxonomists for standard genome sequencing and annotation.</title>
        <authorList>
            <consortium name="The Broad Institute Genomics Platform"/>
            <consortium name="The Broad Institute Genome Sequencing Center for Infectious Disease"/>
            <person name="Wu L."/>
            <person name="Ma J."/>
        </authorList>
    </citation>
    <scope>NUCLEOTIDE SEQUENCE [LARGE SCALE GENOMIC DNA]</scope>
    <source>
        <strain evidence="2">JCM 17555</strain>
    </source>
</reference>